<keyword evidence="2 5" id="KW-0812">Transmembrane</keyword>
<keyword evidence="7" id="KW-1185">Reference proteome</keyword>
<keyword evidence="3 5" id="KW-1133">Transmembrane helix</keyword>
<dbReference type="InterPro" id="IPR023271">
    <property type="entry name" value="Aquaporin-like"/>
</dbReference>
<dbReference type="Gene3D" id="1.20.1080.10">
    <property type="entry name" value="Glycerol uptake facilitator protein"/>
    <property type="match status" value="1"/>
</dbReference>
<evidence type="ECO:0000313" key="7">
    <source>
        <dbReference type="Proteomes" id="UP001295463"/>
    </source>
</evidence>
<feature type="transmembrane region" description="Helical" evidence="5">
    <location>
        <begin position="345"/>
        <end position="368"/>
    </location>
</feature>
<name>A0ABM9DBS3_9BACT</name>
<reference evidence="6 7" key="1">
    <citation type="submission" date="2022-03" db="EMBL/GenBank/DDBJ databases">
        <authorList>
            <person name="Koch H."/>
        </authorList>
    </citation>
    <scope>NUCLEOTIDE SEQUENCE [LARGE SCALE GENOMIC DNA]</scope>
    <source>
        <strain evidence="6 7">G1</strain>
    </source>
</reference>
<organism evidence="6 7">
    <name type="scientific">Trichlorobacter ammonificans</name>
    <dbReference type="NCBI Taxonomy" id="2916410"/>
    <lineage>
        <taxon>Bacteria</taxon>
        <taxon>Pseudomonadati</taxon>
        <taxon>Thermodesulfobacteriota</taxon>
        <taxon>Desulfuromonadia</taxon>
        <taxon>Geobacterales</taxon>
        <taxon>Geobacteraceae</taxon>
        <taxon>Trichlorobacter</taxon>
    </lineage>
</organism>
<protein>
    <submittedName>
        <fullName evidence="6">Site-specific recombinase</fullName>
    </submittedName>
</protein>
<dbReference type="EMBL" id="OW150024">
    <property type="protein sequence ID" value="CAH2032675.1"/>
    <property type="molecule type" value="Genomic_DNA"/>
</dbReference>
<evidence type="ECO:0000256" key="2">
    <source>
        <dbReference type="ARBA" id="ARBA00022692"/>
    </source>
</evidence>
<sequence length="674" mass="74166">MTHHTAFTPITATDSTSEALAALTTASSDPLPRLIHLFDTLRPKRASDRAEAQKRWQRLLHLLEVPCYYDGLRSALLALFAQRRQYRFYTESGLLPNTGFFSELRRKLSHRLLPELVDPNDLRDCIRLIFHRPSDAIWMKNIPLADQIAFWRLLTPLSPRILGQIAVSARVLSQRICAMGLEPELLRVVPTLRDTEHSPFLSLINEMTEFLARLGDEEQPVSEVDKRHLLVFTDQCHAMVRQAHRQATATAGTSMSLSFQLTRLEQHLKRLELMIEVLAVTVETLPEEEVVVRWSTFMADVCQQELERNSLRRHCADLLGRVSLLVTENAARTGEHYIADNRQQWWAILRAAAGAGLLIALLALLKIIGSTLHLPVLSQGLLNGLIYGGGFILVHLLHFTIATKQPAMTAAAIAGTISQSSGRLREQGRLVELMVATARSQFAAIMGNVSVAFPLALLVGTLSLVSGHNPVSPEKARILLEEVQPFSTLSLAYAAIAGVWLFVTGLVSGYVDNLSAYGQVGPRIAGLGWLCRLAGERRAEWIGDYVSSNAGGLVGNLFFGMMLGLTPAVGGMLGLPLDIRHVAFSSANIGYALVALEFSVNLKLGALAVLGVALIGLVNLMVSFTLALLVAMRSRGARFRSALTLLPLLRQRLFSSPRDFFLPVDPLQEAPRSS</sequence>
<accession>A0ABM9DBS3</accession>
<keyword evidence="4 5" id="KW-0472">Membrane</keyword>
<evidence type="ECO:0000313" key="6">
    <source>
        <dbReference type="EMBL" id="CAH2032675.1"/>
    </source>
</evidence>
<feature type="transmembrane region" description="Helical" evidence="5">
    <location>
        <begin position="606"/>
        <end position="631"/>
    </location>
</feature>
<proteinExistence type="predicted"/>
<feature type="transmembrane region" description="Helical" evidence="5">
    <location>
        <begin position="380"/>
        <end position="401"/>
    </location>
</feature>
<evidence type="ECO:0000256" key="4">
    <source>
        <dbReference type="ARBA" id="ARBA00023136"/>
    </source>
</evidence>
<evidence type="ECO:0000256" key="3">
    <source>
        <dbReference type="ARBA" id="ARBA00022989"/>
    </source>
</evidence>
<dbReference type="Pfam" id="PF10136">
    <property type="entry name" value="SpecificRecomb"/>
    <property type="match status" value="1"/>
</dbReference>
<comment type="subcellular location">
    <subcellularLocation>
        <location evidence="1">Membrane</location>
        <topology evidence="1">Multi-pass membrane protein</topology>
    </subcellularLocation>
</comment>
<evidence type="ECO:0000256" key="5">
    <source>
        <dbReference type="SAM" id="Phobius"/>
    </source>
</evidence>
<dbReference type="InterPro" id="IPR011385">
    <property type="entry name" value="Site-sp_rcmbase"/>
</dbReference>
<feature type="transmembrane region" description="Helical" evidence="5">
    <location>
        <begin position="442"/>
        <end position="465"/>
    </location>
</feature>
<evidence type="ECO:0000256" key="1">
    <source>
        <dbReference type="ARBA" id="ARBA00004141"/>
    </source>
</evidence>
<feature type="transmembrane region" description="Helical" evidence="5">
    <location>
        <begin position="553"/>
        <end position="575"/>
    </location>
</feature>
<dbReference type="RefSeq" id="WP_305733412.1">
    <property type="nucleotide sequence ID" value="NZ_OW150024.1"/>
</dbReference>
<dbReference type="PIRSF" id="PIRSF015380">
    <property type="entry name" value="Site-sp_rcmb"/>
    <property type="match status" value="1"/>
</dbReference>
<gene>
    <name evidence="6" type="ORF">GEAMG1_2839</name>
</gene>
<feature type="transmembrane region" description="Helical" evidence="5">
    <location>
        <begin position="486"/>
        <end position="511"/>
    </location>
</feature>
<dbReference type="Proteomes" id="UP001295463">
    <property type="component" value="Chromosome"/>
</dbReference>